<dbReference type="EMBL" id="QWEZ01000001">
    <property type="protein sequence ID" value="RRJ84211.1"/>
    <property type="molecule type" value="Genomic_DNA"/>
</dbReference>
<keyword evidence="2" id="KW-1185">Reference proteome</keyword>
<proteinExistence type="predicted"/>
<evidence type="ECO:0008006" key="3">
    <source>
        <dbReference type="Google" id="ProtNLM"/>
    </source>
</evidence>
<name>A0A3P3VN79_9GAMM</name>
<reference evidence="1 2" key="1">
    <citation type="submission" date="2018-08" db="EMBL/GenBank/DDBJ databases">
        <authorList>
            <person name="Khan S.A."/>
        </authorList>
    </citation>
    <scope>NUCLEOTIDE SEQUENCE [LARGE SCALE GENOMIC DNA]</scope>
    <source>
        <strain evidence="1 2">GTF-13</strain>
    </source>
</reference>
<evidence type="ECO:0000313" key="2">
    <source>
        <dbReference type="Proteomes" id="UP000280792"/>
    </source>
</evidence>
<gene>
    <name evidence="1" type="ORF">D0544_03610</name>
</gene>
<accession>A0A3P3VN79</accession>
<sequence>MDVRTRYLVASPTEIDDIVENPHQPERWPGFACLDLDLEKLVDLLALCREEALSEALIRAFEVHHQASVQGPWLIELPADLCGALQALDEAERQALADRWSRSESFAGAPWREADLAMAITHLGALAKIASERGAVLMLHQGVEGDPVVIG</sequence>
<protein>
    <recommendedName>
        <fullName evidence="3">DUF1877 family protein</fullName>
    </recommendedName>
</protein>
<dbReference type="AlphaFoldDB" id="A0A3P3VN79"/>
<dbReference type="RefSeq" id="WP_125014638.1">
    <property type="nucleotide sequence ID" value="NZ_QWEZ01000001.1"/>
</dbReference>
<comment type="caution">
    <text evidence="1">The sequence shown here is derived from an EMBL/GenBank/DDBJ whole genome shotgun (WGS) entry which is preliminary data.</text>
</comment>
<evidence type="ECO:0000313" key="1">
    <source>
        <dbReference type="EMBL" id="RRJ84211.1"/>
    </source>
</evidence>
<organism evidence="1 2">
    <name type="scientific">Aestuariirhabdus litorea</name>
    <dbReference type="NCBI Taxonomy" id="2528527"/>
    <lineage>
        <taxon>Bacteria</taxon>
        <taxon>Pseudomonadati</taxon>
        <taxon>Pseudomonadota</taxon>
        <taxon>Gammaproteobacteria</taxon>
        <taxon>Oceanospirillales</taxon>
        <taxon>Aestuariirhabdaceae</taxon>
        <taxon>Aestuariirhabdus</taxon>
    </lineage>
</organism>
<reference evidence="1 2" key="2">
    <citation type="submission" date="2018-12" db="EMBL/GenBank/DDBJ databases">
        <title>Simiduia agarivorans gen. nov., sp. nov., a marine, agarolytic bacterium isolated from shallow coastal water from Keelung, Taiwan.</title>
        <authorList>
            <person name="Shieh W.Y."/>
        </authorList>
    </citation>
    <scope>NUCLEOTIDE SEQUENCE [LARGE SCALE GENOMIC DNA]</scope>
    <source>
        <strain evidence="1 2">GTF-13</strain>
    </source>
</reference>
<dbReference type="Proteomes" id="UP000280792">
    <property type="component" value="Unassembled WGS sequence"/>
</dbReference>